<evidence type="ECO:0000313" key="1">
    <source>
        <dbReference type="EMBL" id="CAH2090989.1"/>
    </source>
</evidence>
<accession>A0AAU9TWC5</accession>
<dbReference type="EMBL" id="CAKOGL010000010">
    <property type="protein sequence ID" value="CAH2090989.1"/>
    <property type="molecule type" value="Genomic_DNA"/>
</dbReference>
<comment type="caution">
    <text evidence="1">The sequence shown here is derived from an EMBL/GenBank/DDBJ whole genome shotgun (WGS) entry which is preliminary data.</text>
</comment>
<sequence>MSVGKVREFDIKNGNWTAYIDRVEMYFVANKIKVDFKLPTLIAFIGEEKRPEERFRLLRLDSDETSIYNNIFDRCVLRPNELENLSLAEFAVRFEIVSNTTWSEDNGDAELRDEDIIEALDLISHKFSLKNTDSYQG</sequence>
<protein>
    <submittedName>
        <fullName evidence="1">Uncharacterized protein</fullName>
    </submittedName>
</protein>
<proteinExistence type="predicted"/>
<name>A0AAU9TWC5_EUPED</name>
<gene>
    <name evidence="1" type="ORF">EEDITHA_LOCUS6891</name>
</gene>
<reference evidence="1" key="1">
    <citation type="submission" date="2022-03" db="EMBL/GenBank/DDBJ databases">
        <authorList>
            <person name="Tunstrom K."/>
        </authorList>
    </citation>
    <scope>NUCLEOTIDE SEQUENCE</scope>
</reference>
<dbReference type="Proteomes" id="UP001153954">
    <property type="component" value="Unassembled WGS sequence"/>
</dbReference>
<dbReference type="AlphaFoldDB" id="A0AAU9TWC5"/>
<organism evidence="1 2">
    <name type="scientific">Euphydryas editha</name>
    <name type="common">Edith's checkerspot</name>
    <dbReference type="NCBI Taxonomy" id="104508"/>
    <lineage>
        <taxon>Eukaryota</taxon>
        <taxon>Metazoa</taxon>
        <taxon>Ecdysozoa</taxon>
        <taxon>Arthropoda</taxon>
        <taxon>Hexapoda</taxon>
        <taxon>Insecta</taxon>
        <taxon>Pterygota</taxon>
        <taxon>Neoptera</taxon>
        <taxon>Endopterygota</taxon>
        <taxon>Lepidoptera</taxon>
        <taxon>Glossata</taxon>
        <taxon>Ditrysia</taxon>
        <taxon>Papilionoidea</taxon>
        <taxon>Nymphalidae</taxon>
        <taxon>Nymphalinae</taxon>
        <taxon>Euphydryas</taxon>
    </lineage>
</organism>
<keyword evidence="2" id="KW-1185">Reference proteome</keyword>
<evidence type="ECO:0000313" key="2">
    <source>
        <dbReference type="Proteomes" id="UP001153954"/>
    </source>
</evidence>